<dbReference type="KEGG" id="bmur:ABE28_015280"/>
<organism evidence="2 3">
    <name type="scientific">Peribacillus muralis</name>
    <dbReference type="NCBI Taxonomy" id="264697"/>
    <lineage>
        <taxon>Bacteria</taxon>
        <taxon>Bacillati</taxon>
        <taxon>Bacillota</taxon>
        <taxon>Bacilli</taxon>
        <taxon>Bacillales</taxon>
        <taxon>Bacillaceae</taxon>
        <taxon>Peribacillus</taxon>
    </lineage>
</organism>
<accession>A0A1B3XRC7</accession>
<dbReference type="CDD" id="cd00118">
    <property type="entry name" value="LysM"/>
    <property type="match status" value="1"/>
</dbReference>
<dbReference type="InterPro" id="IPR036779">
    <property type="entry name" value="LysM_dom_sf"/>
</dbReference>
<dbReference type="Proteomes" id="UP000077926">
    <property type="component" value="Chromosome"/>
</dbReference>
<dbReference type="RefSeq" id="WP_064463393.1">
    <property type="nucleotide sequence ID" value="NZ_CP017080.1"/>
</dbReference>
<feature type="domain" description="LysM" evidence="1">
    <location>
        <begin position="54"/>
        <end position="106"/>
    </location>
</feature>
<dbReference type="OrthoDB" id="2691912at2"/>
<dbReference type="AlphaFoldDB" id="A0A1B3XRC7"/>
<dbReference type="Gene3D" id="3.10.350.10">
    <property type="entry name" value="LysM domain"/>
    <property type="match status" value="1"/>
</dbReference>
<sequence>MKRLLVFISFCFTLFIIYFDLTTGTLPTPHSPASTVQPAIPASQQQPAPTAVFKEITMKPGDTLLSIVETQKYGNNKPIETIISDFQSLNEGIKPENMQIGKTYKIPVYK</sequence>
<proteinExistence type="predicted"/>
<reference evidence="2 3" key="1">
    <citation type="submission" date="2016-08" db="EMBL/GenBank/DDBJ databases">
        <title>Complete genome sequence of Bacillus muralis G25-68, a strain with toxicity to nematodes.</title>
        <authorList>
            <person name="Zheng Z."/>
        </authorList>
    </citation>
    <scope>NUCLEOTIDE SEQUENCE [LARGE SCALE GENOMIC DNA]</scope>
    <source>
        <strain evidence="2 3">G25-68</strain>
    </source>
</reference>
<protein>
    <recommendedName>
        <fullName evidence="1">LysM domain-containing protein</fullName>
    </recommendedName>
</protein>
<name>A0A1B3XRC7_9BACI</name>
<evidence type="ECO:0000313" key="3">
    <source>
        <dbReference type="Proteomes" id="UP000077926"/>
    </source>
</evidence>
<dbReference type="EMBL" id="CP017080">
    <property type="protein sequence ID" value="AOH55722.1"/>
    <property type="molecule type" value="Genomic_DNA"/>
</dbReference>
<keyword evidence="3" id="KW-1185">Reference proteome</keyword>
<evidence type="ECO:0000313" key="2">
    <source>
        <dbReference type="EMBL" id="AOH55722.1"/>
    </source>
</evidence>
<gene>
    <name evidence="2" type="ORF">ABE28_015280</name>
</gene>
<dbReference type="InterPro" id="IPR018392">
    <property type="entry name" value="LysM"/>
</dbReference>
<evidence type="ECO:0000259" key="1">
    <source>
        <dbReference type="PROSITE" id="PS51782"/>
    </source>
</evidence>
<dbReference type="PROSITE" id="PS51782">
    <property type="entry name" value="LYSM"/>
    <property type="match status" value="1"/>
</dbReference>
<dbReference type="STRING" id="264697.ABE28_015280"/>